<evidence type="ECO:0000256" key="1">
    <source>
        <dbReference type="SAM" id="SignalP"/>
    </source>
</evidence>
<dbReference type="InterPro" id="IPR025665">
    <property type="entry name" value="Beta-barrel_OMP_2"/>
</dbReference>
<comment type="caution">
    <text evidence="3">The sequence shown here is derived from an EMBL/GenBank/DDBJ whole genome shotgun (WGS) entry which is preliminary data.</text>
</comment>
<organism evidence="3 4">
    <name type="scientific">Candidatus Enterocola intestinipullorum</name>
    <dbReference type="NCBI Taxonomy" id="2840783"/>
    <lineage>
        <taxon>Bacteria</taxon>
        <taxon>Pseudomonadati</taxon>
        <taxon>Bacteroidota</taxon>
        <taxon>Bacteroidia</taxon>
        <taxon>Bacteroidales</taxon>
        <taxon>Candidatus Enterocola</taxon>
    </lineage>
</organism>
<keyword evidence="1" id="KW-0732">Signal</keyword>
<dbReference type="AlphaFoldDB" id="A0A9D9HDC5"/>
<sequence>MFSIIKRIIAVLLLSVLAATSLYAQSDKNIIKRLPQIDLQRWHFGFILGLNFADFGVSPTGWTDEDGLTWYGESGGLSPAFNVGMIVDLRLVEYLNLRCTPTLTIGQRHLQYAAFDAAGNPTGEIISTACSPTQIEIPFWLKYSAKRYGNVRPYVLVGGGPVFNLNRDPEVPVLLKTFDVEVGFGIGMTIYTEYFRFCPELKFCVGLLDELDRNHPQMEGTRDILCTNAVERLTSRAICLTFNFE</sequence>
<dbReference type="Pfam" id="PF13568">
    <property type="entry name" value="OMP_b-brl_2"/>
    <property type="match status" value="1"/>
</dbReference>
<proteinExistence type="predicted"/>
<feature type="chain" id="PRO_5038499459" evidence="1">
    <location>
        <begin position="25"/>
        <end position="245"/>
    </location>
</feature>
<dbReference type="EMBL" id="JADIMR010000047">
    <property type="protein sequence ID" value="MBO8446744.1"/>
    <property type="molecule type" value="Genomic_DNA"/>
</dbReference>
<accession>A0A9D9HDC5</accession>
<reference evidence="3" key="1">
    <citation type="submission" date="2020-10" db="EMBL/GenBank/DDBJ databases">
        <authorList>
            <person name="Gilroy R."/>
        </authorList>
    </citation>
    <scope>NUCLEOTIDE SEQUENCE</scope>
    <source>
        <strain evidence="3">D3-1215</strain>
    </source>
</reference>
<reference evidence="3" key="2">
    <citation type="journal article" date="2021" name="PeerJ">
        <title>Extensive microbial diversity within the chicken gut microbiome revealed by metagenomics and culture.</title>
        <authorList>
            <person name="Gilroy R."/>
            <person name="Ravi A."/>
            <person name="Getino M."/>
            <person name="Pursley I."/>
            <person name="Horton D.L."/>
            <person name="Alikhan N.F."/>
            <person name="Baker D."/>
            <person name="Gharbi K."/>
            <person name="Hall N."/>
            <person name="Watson M."/>
            <person name="Adriaenssens E.M."/>
            <person name="Foster-Nyarko E."/>
            <person name="Jarju S."/>
            <person name="Secka A."/>
            <person name="Antonio M."/>
            <person name="Oren A."/>
            <person name="Chaudhuri R.R."/>
            <person name="La Ragione R."/>
            <person name="Hildebrand F."/>
            <person name="Pallen M.J."/>
        </authorList>
    </citation>
    <scope>NUCLEOTIDE SEQUENCE</scope>
    <source>
        <strain evidence="3">D3-1215</strain>
    </source>
</reference>
<dbReference type="Proteomes" id="UP000823637">
    <property type="component" value="Unassembled WGS sequence"/>
</dbReference>
<feature type="signal peptide" evidence="1">
    <location>
        <begin position="1"/>
        <end position="24"/>
    </location>
</feature>
<evidence type="ECO:0000313" key="3">
    <source>
        <dbReference type="EMBL" id="MBO8446744.1"/>
    </source>
</evidence>
<feature type="domain" description="Outer membrane protein beta-barrel" evidence="2">
    <location>
        <begin position="24"/>
        <end position="211"/>
    </location>
</feature>
<evidence type="ECO:0000259" key="2">
    <source>
        <dbReference type="Pfam" id="PF13568"/>
    </source>
</evidence>
<name>A0A9D9HDC5_9BACT</name>
<gene>
    <name evidence="3" type="ORF">IAC32_03230</name>
</gene>
<evidence type="ECO:0000313" key="4">
    <source>
        <dbReference type="Proteomes" id="UP000823637"/>
    </source>
</evidence>
<protein>
    <submittedName>
        <fullName evidence="3">PorT family protein</fullName>
    </submittedName>
</protein>